<feature type="transmembrane region" description="Helical" evidence="7">
    <location>
        <begin position="272"/>
        <end position="296"/>
    </location>
</feature>
<dbReference type="GO" id="GO:0005886">
    <property type="term" value="C:plasma membrane"/>
    <property type="evidence" value="ECO:0007669"/>
    <property type="project" value="UniProtKB-SubCell"/>
</dbReference>
<dbReference type="InterPro" id="IPR000515">
    <property type="entry name" value="MetI-like"/>
</dbReference>
<dbReference type="GO" id="GO:0055085">
    <property type="term" value="P:transmembrane transport"/>
    <property type="evidence" value="ECO:0007669"/>
    <property type="project" value="InterPro"/>
</dbReference>
<protein>
    <submittedName>
        <fullName evidence="9">ABC-type sugar transport system permease subunit</fullName>
    </submittedName>
</protein>
<reference evidence="9 10" key="1">
    <citation type="submission" date="2019-03" db="EMBL/GenBank/DDBJ databases">
        <title>Genomic Encyclopedia of Type Strains, Phase IV (KMG-IV): sequencing the most valuable type-strain genomes for metagenomic binning, comparative biology and taxonomic classification.</title>
        <authorList>
            <person name="Goeker M."/>
        </authorList>
    </citation>
    <scope>NUCLEOTIDE SEQUENCE [LARGE SCALE GENOMIC DNA]</scope>
    <source>
        <strain evidence="9 10">LX-B</strain>
    </source>
</reference>
<evidence type="ECO:0000313" key="10">
    <source>
        <dbReference type="Proteomes" id="UP000295008"/>
    </source>
</evidence>
<feature type="transmembrane region" description="Helical" evidence="7">
    <location>
        <begin position="240"/>
        <end position="260"/>
    </location>
</feature>
<evidence type="ECO:0000256" key="3">
    <source>
        <dbReference type="ARBA" id="ARBA00022475"/>
    </source>
</evidence>
<dbReference type="Pfam" id="PF00528">
    <property type="entry name" value="BPD_transp_1"/>
    <property type="match status" value="1"/>
</dbReference>
<feature type="transmembrane region" description="Helical" evidence="7">
    <location>
        <begin position="21"/>
        <end position="41"/>
    </location>
</feature>
<accession>A0A4R1RM77</accession>
<comment type="subcellular location">
    <subcellularLocation>
        <location evidence="1 7">Cell membrane</location>
        <topology evidence="1 7">Multi-pass membrane protein</topology>
    </subcellularLocation>
</comment>
<evidence type="ECO:0000313" key="9">
    <source>
        <dbReference type="EMBL" id="TCL67371.1"/>
    </source>
</evidence>
<evidence type="ECO:0000256" key="5">
    <source>
        <dbReference type="ARBA" id="ARBA00022989"/>
    </source>
</evidence>
<evidence type="ECO:0000256" key="1">
    <source>
        <dbReference type="ARBA" id="ARBA00004651"/>
    </source>
</evidence>
<evidence type="ECO:0000256" key="4">
    <source>
        <dbReference type="ARBA" id="ARBA00022692"/>
    </source>
</evidence>
<evidence type="ECO:0000256" key="6">
    <source>
        <dbReference type="ARBA" id="ARBA00023136"/>
    </source>
</evidence>
<keyword evidence="10" id="KW-1185">Reference proteome</keyword>
<dbReference type="Gene3D" id="1.10.3720.10">
    <property type="entry name" value="MetI-like"/>
    <property type="match status" value="1"/>
</dbReference>
<proteinExistence type="inferred from homology"/>
<gene>
    <name evidence="9" type="ORF">EDC14_101460</name>
</gene>
<feature type="transmembrane region" description="Helical" evidence="7">
    <location>
        <begin position="135"/>
        <end position="153"/>
    </location>
</feature>
<evidence type="ECO:0000259" key="8">
    <source>
        <dbReference type="PROSITE" id="PS50928"/>
    </source>
</evidence>
<feature type="transmembrane region" description="Helical" evidence="7">
    <location>
        <begin position="75"/>
        <end position="96"/>
    </location>
</feature>
<dbReference type="OrthoDB" id="9774308at2"/>
<keyword evidence="6 7" id="KW-0472">Membrane</keyword>
<dbReference type="RefSeq" id="WP_132014631.1">
    <property type="nucleotide sequence ID" value="NZ_SLUN01000014.1"/>
</dbReference>
<comment type="similarity">
    <text evidence="7">Belongs to the binding-protein-dependent transport system permease family.</text>
</comment>
<feature type="transmembrane region" description="Helical" evidence="7">
    <location>
        <begin position="165"/>
        <end position="185"/>
    </location>
</feature>
<comment type="caution">
    <text evidence="9">The sequence shown here is derived from an EMBL/GenBank/DDBJ whole genome shotgun (WGS) entry which is preliminary data.</text>
</comment>
<dbReference type="EMBL" id="SLUN01000014">
    <property type="protein sequence ID" value="TCL67371.1"/>
    <property type="molecule type" value="Genomic_DNA"/>
</dbReference>
<keyword evidence="9" id="KW-0762">Sugar transport</keyword>
<dbReference type="AlphaFoldDB" id="A0A4R1RM77"/>
<dbReference type="PANTHER" id="PTHR43227:SF11">
    <property type="entry name" value="BLL4140 PROTEIN"/>
    <property type="match status" value="1"/>
</dbReference>
<dbReference type="SUPFAM" id="SSF161098">
    <property type="entry name" value="MetI-like"/>
    <property type="match status" value="1"/>
</dbReference>
<feature type="transmembrane region" description="Helical" evidence="7">
    <location>
        <begin position="108"/>
        <end position="129"/>
    </location>
</feature>
<keyword evidence="3" id="KW-1003">Cell membrane</keyword>
<dbReference type="InterPro" id="IPR050809">
    <property type="entry name" value="UgpAE/MalFG_permease"/>
</dbReference>
<evidence type="ECO:0000256" key="2">
    <source>
        <dbReference type="ARBA" id="ARBA00022448"/>
    </source>
</evidence>
<dbReference type="Proteomes" id="UP000295008">
    <property type="component" value="Unassembled WGS sequence"/>
</dbReference>
<dbReference type="InterPro" id="IPR035906">
    <property type="entry name" value="MetI-like_sf"/>
</dbReference>
<dbReference type="PROSITE" id="PS50928">
    <property type="entry name" value="ABC_TM1"/>
    <property type="match status" value="1"/>
</dbReference>
<sequence>MASIQQFKRNHQIYLMLTPNLLIFLALTIYPVIWALQYMFFSYDGINAAKFVGFDNFIRLFTRDDVFWRSVVNTLVYVGGKLVLTLPPAFILAVILNRKFRGQGLLQGIMFSPTIMSTAVMALMFYLIFNVYNGVLNHLLVATGLIQVPINWLGKDLAMLTCVMVGAWGGIGNYMIYFLAGLQSIPKEIYESAELDGVNGFQRMVHITIPMMGPILQVILMLSIIIAFQDMQSIMVLTEGGPFSATQVMFLYIYQLYFPISASANTLVNSDFGYGAAVSIVAAAIIGVVTCVYLYCSRKLDY</sequence>
<organism evidence="9 10">
    <name type="scientific">Hydrogenispora ethanolica</name>
    <dbReference type="NCBI Taxonomy" id="1082276"/>
    <lineage>
        <taxon>Bacteria</taxon>
        <taxon>Bacillati</taxon>
        <taxon>Bacillota</taxon>
        <taxon>Hydrogenispora</taxon>
    </lineage>
</organism>
<feature type="transmembrane region" description="Helical" evidence="7">
    <location>
        <begin position="205"/>
        <end position="228"/>
    </location>
</feature>
<dbReference type="PANTHER" id="PTHR43227">
    <property type="entry name" value="BLL4140 PROTEIN"/>
    <property type="match status" value="1"/>
</dbReference>
<name>A0A4R1RM77_HYDET</name>
<dbReference type="CDD" id="cd06261">
    <property type="entry name" value="TM_PBP2"/>
    <property type="match status" value="1"/>
</dbReference>
<keyword evidence="4 7" id="KW-0812">Transmembrane</keyword>
<evidence type="ECO:0000256" key="7">
    <source>
        <dbReference type="RuleBase" id="RU363032"/>
    </source>
</evidence>
<feature type="domain" description="ABC transmembrane type-1" evidence="8">
    <location>
        <begin position="71"/>
        <end position="293"/>
    </location>
</feature>
<keyword evidence="2 7" id="KW-0813">Transport</keyword>
<keyword evidence="5 7" id="KW-1133">Transmembrane helix</keyword>